<dbReference type="GO" id="GO:0016491">
    <property type="term" value="F:oxidoreductase activity"/>
    <property type="evidence" value="ECO:0007669"/>
    <property type="project" value="InterPro"/>
</dbReference>
<dbReference type="AlphaFoldDB" id="A0A3B1CY42"/>
<dbReference type="PROSITE" id="PS00194">
    <property type="entry name" value="THIOREDOXIN_1"/>
    <property type="match status" value="1"/>
</dbReference>
<evidence type="ECO:0000313" key="4">
    <source>
        <dbReference type="EMBL" id="VAX28794.1"/>
    </source>
</evidence>
<gene>
    <name evidence="4" type="ORF">MNBD_NITROSPIRAE01-639</name>
</gene>
<dbReference type="InterPro" id="IPR013766">
    <property type="entry name" value="Thioredoxin_domain"/>
</dbReference>
<dbReference type="Gene3D" id="3.40.30.10">
    <property type="entry name" value="Glutaredoxin"/>
    <property type="match status" value="1"/>
</dbReference>
<comment type="subcellular location">
    <subcellularLocation>
        <location evidence="1">Cell envelope</location>
    </subcellularLocation>
</comment>
<dbReference type="GO" id="GO:0017004">
    <property type="term" value="P:cytochrome complex assembly"/>
    <property type="evidence" value="ECO:0007669"/>
    <property type="project" value="UniProtKB-KW"/>
</dbReference>
<evidence type="ECO:0000256" key="2">
    <source>
        <dbReference type="ARBA" id="ARBA00022748"/>
    </source>
</evidence>
<dbReference type="InterPro" id="IPR036249">
    <property type="entry name" value="Thioredoxin-like_sf"/>
</dbReference>
<feature type="domain" description="Thioredoxin" evidence="3">
    <location>
        <begin position="28"/>
        <end position="169"/>
    </location>
</feature>
<dbReference type="GO" id="GO:0030313">
    <property type="term" value="C:cell envelope"/>
    <property type="evidence" value="ECO:0007669"/>
    <property type="project" value="UniProtKB-SubCell"/>
</dbReference>
<protein>
    <recommendedName>
        <fullName evidence="3">Thioredoxin domain-containing protein</fullName>
    </recommendedName>
</protein>
<accession>A0A3B1CY42</accession>
<sequence length="169" mass="19009">MKKFVHFILGLALSLSLATNIVLAADAKDDRPSVPNFSLSSADGQHFTQDEMLGKTTLVIFWASWCGTCHQELPKVRALQEKWKDKAFQVIAIGFRDTEQNISHYVKKNPDVFSFPVFYDKDDTVSAQFGAMATPTLFLFDKEAKLVLPYRGGGLLEHPQFQKILAELL</sequence>
<dbReference type="PANTHER" id="PTHR42852:SF17">
    <property type="entry name" value="THIOREDOXIN-LIKE PROTEIN HI_1115"/>
    <property type="match status" value="1"/>
</dbReference>
<reference evidence="4" key="1">
    <citation type="submission" date="2018-06" db="EMBL/GenBank/DDBJ databases">
        <authorList>
            <person name="Zhirakovskaya E."/>
        </authorList>
    </citation>
    <scope>NUCLEOTIDE SEQUENCE</scope>
</reference>
<dbReference type="CDD" id="cd02966">
    <property type="entry name" value="TlpA_like_family"/>
    <property type="match status" value="1"/>
</dbReference>
<name>A0A3B1CY42_9ZZZZ</name>
<proteinExistence type="predicted"/>
<dbReference type="PANTHER" id="PTHR42852">
    <property type="entry name" value="THIOL:DISULFIDE INTERCHANGE PROTEIN DSBE"/>
    <property type="match status" value="1"/>
</dbReference>
<keyword evidence="2" id="KW-0201">Cytochrome c-type biogenesis</keyword>
<evidence type="ECO:0000256" key="1">
    <source>
        <dbReference type="ARBA" id="ARBA00004196"/>
    </source>
</evidence>
<dbReference type="InterPro" id="IPR013740">
    <property type="entry name" value="Redoxin"/>
</dbReference>
<organism evidence="4">
    <name type="scientific">hydrothermal vent metagenome</name>
    <dbReference type="NCBI Taxonomy" id="652676"/>
    <lineage>
        <taxon>unclassified sequences</taxon>
        <taxon>metagenomes</taxon>
        <taxon>ecological metagenomes</taxon>
    </lineage>
</organism>
<dbReference type="PROSITE" id="PS51352">
    <property type="entry name" value="THIOREDOXIN_2"/>
    <property type="match status" value="1"/>
</dbReference>
<dbReference type="SUPFAM" id="SSF52833">
    <property type="entry name" value="Thioredoxin-like"/>
    <property type="match status" value="1"/>
</dbReference>
<dbReference type="InterPro" id="IPR017937">
    <property type="entry name" value="Thioredoxin_CS"/>
</dbReference>
<dbReference type="EMBL" id="UOGF01000042">
    <property type="protein sequence ID" value="VAX28794.1"/>
    <property type="molecule type" value="Genomic_DNA"/>
</dbReference>
<evidence type="ECO:0000259" key="3">
    <source>
        <dbReference type="PROSITE" id="PS51352"/>
    </source>
</evidence>
<dbReference type="Pfam" id="PF08534">
    <property type="entry name" value="Redoxin"/>
    <property type="match status" value="1"/>
</dbReference>
<dbReference type="InterPro" id="IPR050553">
    <property type="entry name" value="Thioredoxin_ResA/DsbE_sf"/>
</dbReference>